<reference evidence="2 3" key="1">
    <citation type="submission" date="2019-12" db="EMBL/GenBank/DDBJ databases">
        <title>Rhizobium genotypes associated with high levels of biological nitrogen fixation by grain legumes in a temperate-maritime cropping system.</title>
        <authorList>
            <person name="Maluk M."/>
            <person name="Francesc Ferrando Molina F."/>
            <person name="Lopez Del Egido L."/>
            <person name="Lafos M."/>
            <person name="Langarica-Fuentes A."/>
            <person name="Gebre Yohannes G."/>
            <person name="Young M.W."/>
            <person name="Martin P."/>
            <person name="Gantlett R."/>
            <person name="Kenicer G."/>
            <person name="Hawes C."/>
            <person name="Begg G.S."/>
            <person name="Quilliam R.S."/>
            <person name="Squire G.R."/>
            <person name="Poole P.S."/>
            <person name="Young P.W."/>
            <person name="Iannetta P.M."/>
            <person name="James E.K."/>
        </authorList>
    </citation>
    <scope>NUCLEOTIDE SEQUENCE [LARGE SCALE GENOMIC DNA]</scope>
    <source>
        <strain evidence="2 3">JHI366</strain>
    </source>
</reference>
<evidence type="ECO:0000259" key="1">
    <source>
        <dbReference type="SMART" id="SM00953"/>
    </source>
</evidence>
<dbReference type="SMART" id="SM00953">
    <property type="entry name" value="RES"/>
    <property type="match status" value="1"/>
</dbReference>
<proteinExistence type="predicted"/>
<dbReference type="EMBL" id="WUFT01000026">
    <property type="protein sequence ID" value="NEJ74411.1"/>
    <property type="molecule type" value="Genomic_DNA"/>
</dbReference>
<comment type="caution">
    <text evidence="2">The sequence shown here is derived from an EMBL/GenBank/DDBJ whole genome shotgun (WGS) entry which is preliminary data.</text>
</comment>
<name>A0A7K3ULN2_9HYPH</name>
<feature type="domain" description="RES" evidence="1">
    <location>
        <begin position="216"/>
        <end position="338"/>
    </location>
</feature>
<protein>
    <submittedName>
        <fullName evidence="2">RES domain-containing protein</fullName>
    </submittedName>
</protein>
<dbReference type="InterPro" id="IPR014914">
    <property type="entry name" value="RES_dom"/>
</dbReference>
<evidence type="ECO:0000313" key="3">
    <source>
        <dbReference type="Proteomes" id="UP000471753"/>
    </source>
</evidence>
<organism evidence="2 3">
    <name type="scientific">Rhizobium phaseoli</name>
    <dbReference type="NCBI Taxonomy" id="396"/>
    <lineage>
        <taxon>Bacteria</taxon>
        <taxon>Pseudomonadati</taxon>
        <taxon>Pseudomonadota</taxon>
        <taxon>Alphaproteobacteria</taxon>
        <taxon>Hyphomicrobiales</taxon>
        <taxon>Rhizobiaceae</taxon>
        <taxon>Rhizobium/Agrobacterium group</taxon>
        <taxon>Rhizobium</taxon>
    </lineage>
</organism>
<dbReference type="RefSeq" id="WP_130738468.1">
    <property type="nucleotide sequence ID" value="NZ_WUFT01000026.1"/>
</dbReference>
<evidence type="ECO:0000313" key="2">
    <source>
        <dbReference type="EMBL" id="NEJ74411.1"/>
    </source>
</evidence>
<sequence length="357" mass="39627">MNVDGNFRLSGLLPIRESAPCFATPLFVLEGSNEEFIQDIDRDLNLLGLLNPELPTVPPPFREIPGHRVRFAGKPYLAFLTLGPDIIFGTANDVADRLRNEWIRLASFPFVQKSVARFLEDPELEAKAQLNIALRKERARARDSGLLDVRTIVLSRTVTRLTPWMPDGALLDRDGPAELEELAGRIGSDADGGERDLIFEAPPEERRTLQHLLAAPFRNTAPTGSQFAPPRLGAFYASTTIEGAAAEIGFFLAQFAGFLDERMSTSRTYLISEWDIAGEFVDLRHRPIDRTDWLESQNLGEKLRLAGKRGILYASPFHGSSESLCLFDPTTVKAGRLRGRLTASVDSNGRLGFSIQH</sequence>
<accession>A0A7K3ULN2</accession>
<dbReference type="Pfam" id="PF08808">
    <property type="entry name" value="RES"/>
    <property type="match status" value="1"/>
</dbReference>
<dbReference type="Proteomes" id="UP000471753">
    <property type="component" value="Unassembled WGS sequence"/>
</dbReference>
<dbReference type="AlphaFoldDB" id="A0A7K3ULN2"/>
<gene>
    <name evidence="2" type="ORF">GR197_28385</name>
</gene>